<proteinExistence type="predicted"/>
<dbReference type="InterPro" id="IPR041471">
    <property type="entry name" value="UvrB_inter"/>
</dbReference>
<dbReference type="SUPFAM" id="SSF52540">
    <property type="entry name" value="P-loop containing nucleoside triphosphate hydrolases"/>
    <property type="match status" value="4"/>
</dbReference>
<dbReference type="CDD" id="cd17991">
    <property type="entry name" value="DEXHc_TRCF"/>
    <property type="match status" value="1"/>
</dbReference>
<evidence type="ECO:0000256" key="5">
    <source>
        <dbReference type="ARBA" id="ARBA00022806"/>
    </source>
</evidence>
<dbReference type="Pfam" id="PF00270">
    <property type="entry name" value="DEAD"/>
    <property type="match status" value="1"/>
</dbReference>
<keyword evidence="6" id="KW-0067">ATP-binding</keyword>
<feature type="domain" description="Helicase ATP-binding" evidence="9">
    <location>
        <begin position="459"/>
        <end position="619"/>
    </location>
</feature>
<feature type="domain" description="Helicase C-terminal" evidence="10">
    <location>
        <begin position="628"/>
        <end position="779"/>
    </location>
</feature>
<dbReference type="Gene3D" id="2.40.10.170">
    <property type="match status" value="1"/>
</dbReference>
<dbReference type="Gene3D" id="3.40.50.300">
    <property type="entry name" value="P-loop containing nucleotide triphosphate hydrolases"/>
    <property type="match status" value="2"/>
</dbReference>
<reference evidence="11" key="1">
    <citation type="journal article" date="2020" name="mSystems">
        <title>Genome- and Community-Level Interaction Insights into Carbon Utilization and Element Cycling Functions of Hydrothermarchaeota in Hydrothermal Sediment.</title>
        <authorList>
            <person name="Zhou Z."/>
            <person name="Liu Y."/>
            <person name="Xu W."/>
            <person name="Pan J."/>
            <person name="Luo Z.H."/>
            <person name="Li M."/>
        </authorList>
    </citation>
    <scope>NUCLEOTIDE SEQUENCE [LARGE SCALE GENOMIC DNA]</scope>
    <source>
        <strain evidence="11">HyVt-102</strain>
    </source>
</reference>
<evidence type="ECO:0000256" key="1">
    <source>
        <dbReference type="ARBA" id="ARBA00022490"/>
    </source>
</evidence>
<dbReference type="Pfam" id="PF00271">
    <property type="entry name" value="Helicase_C"/>
    <property type="match status" value="1"/>
</dbReference>
<organism evidence="11">
    <name type="scientific">candidate division WOR-3 bacterium</name>
    <dbReference type="NCBI Taxonomy" id="2052148"/>
    <lineage>
        <taxon>Bacteria</taxon>
        <taxon>Bacteria division WOR-3</taxon>
    </lineage>
</organism>
<feature type="non-terminal residue" evidence="11">
    <location>
        <position position="779"/>
    </location>
</feature>
<dbReference type="InterPro" id="IPR003711">
    <property type="entry name" value="CarD-like/TRCF_RID"/>
</dbReference>
<dbReference type="PROSITE" id="PS51192">
    <property type="entry name" value="HELICASE_ATP_BIND_1"/>
    <property type="match status" value="1"/>
</dbReference>
<dbReference type="SMART" id="SM00490">
    <property type="entry name" value="HELICc"/>
    <property type="match status" value="1"/>
</dbReference>
<evidence type="ECO:0000259" key="10">
    <source>
        <dbReference type="PROSITE" id="PS51194"/>
    </source>
</evidence>
<dbReference type="Proteomes" id="UP000885847">
    <property type="component" value="Unassembled WGS sequence"/>
</dbReference>
<dbReference type="Pfam" id="PF02559">
    <property type="entry name" value="CarD_TRCF_RID"/>
    <property type="match status" value="1"/>
</dbReference>
<dbReference type="SMART" id="SM01058">
    <property type="entry name" value="CarD_TRCF"/>
    <property type="match status" value="1"/>
</dbReference>
<evidence type="ECO:0000256" key="2">
    <source>
        <dbReference type="ARBA" id="ARBA00022741"/>
    </source>
</evidence>
<keyword evidence="3" id="KW-0227">DNA damage</keyword>
<evidence type="ECO:0000256" key="3">
    <source>
        <dbReference type="ARBA" id="ARBA00022763"/>
    </source>
</evidence>
<evidence type="ECO:0000256" key="4">
    <source>
        <dbReference type="ARBA" id="ARBA00022801"/>
    </source>
</evidence>
<keyword evidence="4" id="KW-0378">Hydrolase</keyword>
<comment type="caution">
    <text evidence="11">The sequence shown here is derived from an EMBL/GenBank/DDBJ whole genome shotgun (WGS) entry which is preliminary data.</text>
</comment>
<sequence>MIVEEIGWSVKNHLRERMILPPYPGVLLILNSLREKRPLVLIVDRKEKERVWEDLSFFFKKPVIYYRENKEEIGGVLEEGNFDVLVLSPEGLEDEVPLMRVKTIKEGDSIDYDGLLEYLVTGGYERVSRTLERGEFSVRGFIIDIFPFHMDDPVWIELENKRVFSLRIFYPFNPRTRTFIKKVSIPASKTDSKRLSEMLRRYFVVSQETHGLTPEILLTPTGNTIPFEPSPLFGRDLSKLRSFLKAHYSWRLILSLETPGEIDRMKDLLEEDFPGIEYIEAHLSRGFILLEEECAVITESDIFGIVRRKREKPVIPVTGIEEFTEGDYVVHDDFGIGIFEGLKTIKIHDQLIEGLSIKYGKGDRVFVPVDRSYLVKRYAGGEKPVIEPLSKTRWERKKEKVKEDLKKIAGEMLKLYAMRKASRGHAFSRDTLWQKELEALFPYEETDDQLKAIEEIKRDMEAEYPMERLLCGEVGFGKTEVAIRASFKAVMDGKQVAILAPTTILAEQHYIRFKERMERFPVRIELLSRFTKSREKEIIEGIGEGKVDIVIGTHRLLSKDIQFKDLGLLIVDEEQKFGVKQKDRLKQLKVNVDYLALSATPIPRTLHMALSGMMDLSLIETPPPGRLSVVTEVIHWENEIIRDAVMREIERGGQVFFVHNRIETIDSIGEKLKRILPELRIEIAHGRMPYSKLEKIMVDFIQKKFHLLLSTAIIESGLDLPDVNTIIINNAHRFGLSDLHQLRGRVGRGLKRGFCYLIIPRGVSPEGLRRISAIKTFTH</sequence>
<dbReference type="PANTHER" id="PTHR47964:SF1">
    <property type="entry name" value="ATP-DEPENDENT DNA HELICASE HOMOLOG RECG, CHLOROPLASTIC"/>
    <property type="match status" value="1"/>
</dbReference>
<name>A0A7C0ZC64_UNCW3</name>
<dbReference type="SMART" id="SM00487">
    <property type="entry name" value="DEXDc"/>
    <property type="match status" value="1"/>
</dbReference>
<keyword evidence="2" id="KW-0547">Nucleotide-binding</keyword>
<dbReference type="InterPro" id="IPR027417">
    <property type="entry name" value="P-loop_NTPase"/>
</dbReference>
<dbReference type="InterPro" id="IPR011545">
    <property type="entry name" value="DEAD/DEAH_box_helicase_dom"/>
</dbReference>
<evidence type="ECO:0000259" key="9">
    <source>
        <dbReference type="PROSITE" id="PS51192"/>
    </source>
</evidence>
<dbReference type="EMBL" id="DQWE01000068">
    <property type="protein sequence ID" value="HDI82454.1"/>
    <property type="molecule type" value="Genomic_DNA"/>
</dbReference>
<dbReference type="GO" id="GO:0005524">
    <property type="term" value="F:ATP binding"/>
    <property type="evidence" value="ECO:0007669"/>
    <property type="project" value="UniProtKB-KW"/>
</dbReference>
<dbReference type="GO" id="GO:0016787">
    <property type="term" value="F:hydrolase activity"/>
    <property type="evidence" value="ECO:0007669"/>
    <property type="project" value="UniProtKB-KW"/>
</dbReference>
<keyword evidence="1" id="KW-0963">Cytoplasm</keyword>
<dbReference type="PROSITE" id="PS51194">
    <property type="entry name" value="HELICASE_CTER"/>
    <property type="match status" value="1"/>
</dbReference>
<evidence type="ECO:0000256" key="7">
    <source>
        <dbReference type="ARBA" id="ARBA00023125"/>
    </source>
</evidence>
<dbReference type="Pfam" id="PF17757">
    <property type="entry name" value="UvrB_inter"/>
    <property type="match status" value="1"/>
</dbReference>
<dbReference type="PANTHER" id="PTHR47964">
    <property type="entry name" value="ATP-DEPENDENT DNA HELICASE HOMOLOG RECG, CHLOROPLASTIC"/>
    <property type="match status" value="1"/>
</dbReference>
<dbReference type="AlphaFoldDB" id="A0A7C0ZC64"/>
<accession>A0A7C0ZC64</accession>
<gene>
    <name evidence="11" type="ORF">ENF18_01520</name>
</gene>
<dbReference type="InterPro" id="IPR047112">
    <property type="entry name" value="RecG/Mfd"/>
</dbReference>
<dbReference type="Gene3D" id="3.30.2060.10">
    <property type="entry name" value="Penicillin-binding protein 1b domain"/>
    <property type="match status" value="1"/>
</dbReference>
<keyword evidence="8" id="KW-0234">DNA repair</keyword>
<dbReference type="InterPro" id="IPR036101">
    <property type="entry name" value="CarD-like/TRCF_RID_sf"/>
</dbReference>
<dbReference type="GO" id="GO:0006281">
    <property type="term" value="P:DNA repair"/>
    <property type="evidence" value="ECO:0007669"/>
    <property type="project" value="UniProtKB-KW"/>
</dbReference>
<protein>
    <submittedName>
        <fullName evidence="11">DEAD/DEAH box helicase</fullName>
    </submittedName>
</protein>
<dbReference type="SUPFAM" id="SSF141259">
    <property type="entry name" value="CarD-like"/>
    <property type="match status" value="1"/>
</dbReference>
<dbReference type="InterPro" id="IPR001650">
    <property type="entry name" value="Helicase_C-like"/>
</dbReference>
<keyword evidence="7" id="KW-0238">DNA-binding</keyword>
<dbReference type="InterPro" id="IPR014001">
    <property type="entry name" value="Helicase_ATP-bd"/>
</dbReference>
<keyword evidence="5 11" id="KW-0347">Helicase</keyword>
<dbReference type="GO" id="GO:0003678">
    <property type="term" value="F:DNA helicase activity"/>
    <property type="evidence" value="ECO:0007669"/>
    <property type="project" value="TreeGrafter"/>
</dbReference>
<dbReference type="GO" id="GO:0003677">
    <property type="term" value="F:DNA binding"/>
    <property type="evidence" value="ECO:0007669"/>
    <property type="project" value="UniProtKB-KW"/>
</dbReference>
<evidence type="ECO:0000256" key="6">
    <source>
        <dbReference type="ARBA" id="ARBA00022840"/>
    </source>
</evidence>
<evidence type="ECO:0000256" key="8">
    <source>
        <dbReference type="ARBA" id="ARBA00023204"/>
    </source>
</evidence>
<evidence type="ECO:0000313" key="11">
    <source>
        <dbReference type="EMBL" id="HDI82454.1"/>
    </source>
</evidence>